<dbReference type="Pfam" id="PF13489">
    <property type="entry name" value="Methyltransf_23"/>
    <property type="match status" value="1"/>
</dbReference>
<evidence type="ECO:0000313" key="2">
    <source>
        <dbReference type="Proteomes" id="UP000622580"/>
    </source>
</evidence>
<evidence type="ECO:0000313" key="1">
    <source>
        <dbReference type="EMBL" id="MBR7619066.1"/>
    </source>
</evidence>
<comment type="caution">
    <text evidence="1">The sequence shown here is derived from an EMBL/GenBank/DDBJ whole genome shotgun (WGS) entry which is preliminary data.</text>
</comment>
<dbReference type="GO" id="GO:0032259">
    <property type="term" value="P:methylation"/>
    <property type="evidence" value="ECO:0007669"/>
    <property type="project" value="UniProtKB-KW"/>
</dbReference>
<dbReference type="Proteomes" id="UP000622580">
    <property type="component" value="Unassembled WGS sequence"/>
</dbReference>
<proteinExistence type="predicted"/>
<name>A0A941HVG8_9CAUL</name>
<accession>A0A941HVG8</accession>
<keyword evidence="1" id="KW-0489">Methyltransferase</keyword>
<dbReference type="RefSeq" id="WP_215339184.1">
    <property type="nucleotide sequence ID" value="NZ_JAGSGD010000001.1"/>
</dbReference>
<gene>
    <name evidence="1" type="ORF">JKL49_06655</name>
</gene>
<dbReference type="AlphaFoldDB" id="A0A941HVG8"/>
<keyword evidence="1" id="KW-0808">Transferase</keyword>
<dbReference type="PANTHER" id="PTHR43861">
    <property type="entry name" value="TRANS-ACONITATE 2-METHYLTRANSFERASE-RELATED"/>
    <property type="match status" value="1"/>
</dbReference>
<dbReference type="InterPro" id="IPR029063">
    <property type="entry name" value="SAM-dependent_MTases_sf"/>
</dbReference>
<dbReference type="GO" id="GO:0008168">
    <property type="term" value="F:methyltransferase activity"/>
    <property type="evidence" value="ECO:0007669"/>
    <property type="project" value="UniProtKB-KW"/>
</dbReference>
<organism evidence="1 2">
    <name type="scientific">Phenylobacterium glaciei</name>
    <dbReference type="NCBI Taxonomy" id="2803784"/>
    <lineage>
        <taxon>Bacteria</taxon>
        <taxon>Pseudomonadati</taxon>
        <taxon>Pseudomonadota</taxon>
        <taxon>Alphaproteobacteria</taxon>
        <taxon>Caulobacterales</taxon>
        <taxon>Caulobacteraceae</taxon>
        <taxon>Phenylobacterium</taxon>
    </lineage>
</organism>
<protein>
    <submittedName>
        <fullName evidence="1">Class I SAM-dependent methyltransferase</fullName>
    </submittedName>
</protein>
<dbReference type="EMBL" id="JAGSGD010000001">
    <property type="protein sequence ID" value="MBR7619066.1"/>
    <property type="molecule type" value="Genomic_DNA"/>
</dbReference>
<sequence length="240" mass="26895">MTTIDEERQRLDRIAAESLYGAGANRATIAHSFKVFERYIRPGPVLEMGPAEGHMTGDLVSTNQPLTVVEGAAFFCDSLRARFPSAEVVHSLFEDYAPAQAFETIVLGHVLEHVDDPVNILRIASAWLTPTGRILAAVPNARSLHRQAAVIMGLLAFEEELNGADHHHGHRRVYNPETLRRDFREAGLEIEVFGGYWLKPVSNGQIERDWTEEMLTAFMTLGERYPDIAGEIYVVARRRS</sequence>
<dbReference type="Gene3D" id="3.40.50.150">
    <property type="entry name" value="Vaccinia Virus protein VP39"/>
    <property type="match status" value="1"/>
</dbReference>
<reference evidence="1" key="1">
    <citation type="submission" date="2021-04" db="EMBL/GenBank/DDBJ databases">
        <title>Draft genome assembly of strain Phenylobacterium sp. 20VBR1 using MiniION and Illumina platforms.</title>
        <authorList>
            <person name="Thomas F.A."/>
            <person name="Krishnan K.P."/>
            <person name="Sinha R.K."/>
        </authorList>
    </citation>
    <scope>NUCLEOTIDE SEQUENCE</scope>
    <source>
        <strain evidence="1">20VBR1</strain>
    </source>
</reference>
<dbReference type="SUPFAM" id="SSF53335">
    <property type="entry name" value="S-adenosyl-L-methionine-dependent methyltransferases"/>
    <property type="match status" value="1"/>
</dbReference>
<keyword evidence="2" id="KW-1185">Reference proteome</keyword>